<accession>A0AAD1Y9J0</accession>
<feature type="region of interest" description="Disordered" evidence="1">
    <location>
        <begin position="217"/>
        <end position="296"/>
    </location>
</feature>
<keyword evidence="3" id="KW-1185">Reference proteome</keyword>
<comment type="caution">
    <text evidence="2">The sequence shown here is derived from an EMBL/GenBank/DDBJ whole genome shotgun (WGS) entry which is preliminary data.</text>
</comment>
<organism evidence="2 3">
    <name type="scientific">Euplotes crassus</name>
    <dbReference type="NCBI Taxonomy" id="5936"/>
    <lineage>
        <taxon>Eukaryota</taxon>
        <taxon>Sar</taxon>
        <taxon>Alveolata</taxon>
        <taxon>Ciliophora</taxon>
        <taxon>Intramacronucleata</taxon>
        <taxon>Spirotrichea</taxon>
        <taxon>Hypotrichia</taxon>
        <taxon>Euplotida</taxon>
        <taxon>Euplotidae</taxon>
        <taxon>Moneuplotes</taxon>
    </lineage>
</organism>
<evidence type="ECO:0000313" key="2">
    <source>
        <dbReference type="EMBL" id="CAI2387087.1"/>
    </source>
</evidence>
<feature type="compositionally biased region" description="Polar residues" evidence="1">
    <location>
        <begin position="241"/>
        <end position="277"/>
    </location>
</feature>
<name>A0AAD1Y9J0_EUPCR</name>
<dbReference type="AlphaFoldDB" id="A0AAD1Y9J0"/>
<dbReference type="EMBL" id="CAMPGE010029607">
    <property type="protein sequence ID" value="CAI2387087.1"/>
    <property type="molecule type" value="Genomic_DNA"/>
</dbReference>
<evidence type="ECO:0000256" key="1">
    <source>
        <dbReference type="SAM" id="MobiDB-lite"/>
    </source>
</evidence>
<proteinExistence type="predicted"/>
<gene>
    <name evidence="2" type="ORF">ECRASSUSDP1_LOCUS28714</name>
</gene>
<dbReference type="Proteomes" id="UP001295684">
    <property type="component" value="Unassembled WGS sequence"/>
</dbReference>
<reference evidence="2" key="1">
    <citation type="submission" date="2023-07" db="EMBL/GenBank/DDBJ databases">
        <authorList>
            <consortium name="AG Swart"/>
            <person name="Singh M."/>
            <person name="Singh A."/>
            <person name="Seah K."/>
            <person name="Emmerich C."/>
        </authorList>
    </citation>
    <scope>NUCLEOTIDE SEQUENCE</scope>
    <source>
        <strain evidence="2">DP1</strain>
    </source>
</reference>
<protein>
    <submittedName>
        <fullName evidence="2">Uncharacterized protein</fullName>
    </submittedName>
</protein>
<sequence length="541" mass="62485">MDANKSAFSQDDPLIELERSLKKSSNSSSKEIKAMATLGSFIPSFKTRIVSILPTNKIIKQNSISNDSKSLKTRSSKFERHRFKSPDLNTSIRLPRPIQFKKSKAKSKIIDFSFDNLSKRCSKKVRLKDMKPGLSLCDIKRKVYSKRNYSLYQQKQRNFSILKDRTGPLSPPTIAKPKQSLRMGAILSNISKNVGANVVKPMREVIEETTESLCKTIQEKHRKKREEKERSVRFSRLISPAPSNKGKSPLSNGRSLINNWQSPLSNGRSPPASNFENNKFEVDSRRRTTGQTDKKRKLCNKIETSSIPKGGLVVDDSIIEEEKDSSATQNSQATPAELDLRKCSNSFQREFSESFEHSRAAESFFDHHYVISTSPRGNGLAKDQEIEQTPFAEKYFSLDEREKKQRRHFNTTKQSPKNADLPVTSVSYHNFIYPIPFSSLSKKEKMKYRDFSFQTYKKKFNKRLKKMELNHRSKRKNIQKFLAKPRQHLEKDIILGDDKYIHKYVNVPKLDSMQKSTLMTKTNKRVQKIIQNRKKQSMLIL</sequence>
<evidence type="ECO:0000313" key="3">
    <source>
        <dbReference type="Proteomes" id="UP001295684"/>
    </source>
</evidence>